<sequence>MKSIVLYSSLTGNTKQVAEAITSVLPAGTPCVDMKQLPADLADYDLVVAGFWVDRGTANAEARKVLETLNNKHVAIFATCGVPTQMPHARESLENAAKLLPEGVVPVKTFICQGKVDPQVIEMMYKMFPQGHAHGQSAERDARHKVAASHPNEDDLNAAKAFGQEVLAAVGQ</sequence>
<evidence type="ECO:0000256" key="1">
    <source>
        <dbReference type="SAM" id="MobiDB-lite"/>
    </source>
</evidence>
<evidence type="ECO:0000313" key="4">
    <source>
        <dbReference type="Proteomes" id="UP001272515"/>
    </source>
</evidence>
<dbReference type="PROSITE" id="PS00201">
    <property type="entry name" value="FLAVODOXIN"/>
    <property type="match status" value="1"/>
</dbReference>
<name>A0ABU3Z6Q6_9FIRM</name>
<dbReference type="Proteomes" id="UP001272515">
    <property type="component" value="Unassembled WGS sequence"/>
</dbReference>
<protein>
    <submittedName>
        <fullName evidence="3">Flavodoxin family protein</fullName>
    </submittedName>
</protein>
<feature type="domain" description="Flavodoxin-like" evidence="2">
    <location>
        <begin position="5"/>
        <end position="162"/>
    </location>
</feature>
<proteinExistence type="predicted"/>
<accession>A0ABU3Z6Q6</accession>
<dbReference type="SUPFAM" id="SSF52218">
    <property type="entry name" value="Flavoproteins"/>
    <property type="match status" value="1"/>
</dbReference>
<dbReference type="PANTHER" id="PTHR38030:SF2">
    <property type="entry name" value="PROTOPORPHYRINOGEN IX DEHYDROGENASE [QUINONE]"/>
    <property type="match status" value="1"/>
</dbReference>
<dbReference type="Gene3D" id="3.40.50.360">
    <property type="match status" value="1"/>
</dbReference>
<dbReference type="PANTHER" id="PTHR38030">
    <property type="entry name" value="PROTOPORPHYRINOGEN IX DEHYDROGENASE [MENAQUINONE]"/>
    <property type="match status" value="1"/>
</dbReference>
<dbReference type="InterPro" id="IPR029039">
    <property type="entry name" value="Flavoprotein-like_sf"/>
</dbReference>
<dbReference type="InterPro" id="IPR001226">
    <property type="entry name" value="Flavodoxin_CS"/>
</dbReference>
<evidence type="ECO:0000259" key="2">
    <source>
        <dbReference type="Pfam" id="PF12641"/>
    </source>
</evidence>
<dbReference type="InterPro" id="IPR052200">
    <property type="entry name" value="Protoporphyrinogen_IX_DH"/>
</dbReference>
<dbReference type="EMBL" id="JAWJZB010000002">
    <property type="protein sequence ID" value="MDV5087584.1"/>
    <property type="molecule type" value="Genomic_DNA"/>
</dbReference>
<keyword evidence="4" id="KW-1185">Reference proteome</keyword>
<dbReference type="RefSeq" id="WP_317329425.1">
    <property type="nucleotide sequence ID" value="NZ_JAWJZA010000005.1"/>
</dbReference>
<dbReference type="InterPro" id="IPR008254">
    <property type="entry name" value="Flavodoxin/NO_synth"/>
</dbReference>
<comment type="caution">
    <text evidence="3">The sequence shown here is derived from an EMBL/GenBank/DDBJ whole genome shotgun (WGS) entry which is preliminary data.</text>
</comment>
<dbReference type="Pfam" id="PF12641">
    <property type="entry name" value="Flavodoxin_3"/>
    <property type="match status" value="1"/>
</dbReference>
<gene>
    <name evidence="3" type="ORF">RVY80_01785</name>
</gene>
<reference evidence="3 4" key="1">
    <citation type="submission" date="2023-10" db="EMBL/GenBank/DDBJ databases">
        <title>Veillonella sp. nov., isolated from a pig farm feces dump.</title>
        <authorList>
            <person name="Chang Y.-H."/>
        </authorList>
    </citation>
    <scope>NUCLEOTIDE SEQUENCE [LARGE SCALE GENOMIC DNA]</scope>
    <source>
        <strain evidence="3 4">YH-vei2233</strain>
    </source>
</reference>
<evidence type="ECO:0000313" key="3">
    <source>
        <dbReference type="EMBL" id="MDV5087584.1"/>
    </source>
</evidence>
<organism evidence="3 4">
    <name type="scientific">Veillonella absiana</name>
    <dbReference type="NCBI Taxonomy" id="3079305"/>
    <lineage>
        <taxon>Bacteria</taxon>
        <taxon>Bacillati</taxon>
        <taxon>Bacillota</taxon>
        <taxon>Negativicutes</taxon>
        <taxon>Veillonellales</taxon>
        <taxon>Veillonellaceae</taxon>
        <taxon>Veillonella</taxon>
    </lineage>
</organism>
<feature type="region of interest" description="Disordered" evidence="1">
    <location>
        <begin position="132"/>
        <end position="151"/>
    </location>
</feature>